<evidence type="ECO:0000259" key="2">
    <source>
        <dbReference type="PROSITE" id="PS51016"/>
    </source>
</evidence>
<evidence type="ECO:0000313" key="4">
    <source>
        <dbReference type="Proteomes" id="UP000694523"/>
    </source>
</evidence>
<dbReference type="PANTHER" id="PTHR46049">
    <property type="entry name" value="AGAP003327-PA"/>
    <property type="match status" value="1"/>
</dbReference>
<sequence>WGLSEMSLGPNFTFICWLFREVRGNWIKQRRYWFVLSQDSLDYYTGPEKGARRLGTLVLTNLCSVIWPDKQTYKETGYWSITVYGRKHCYRLFTKHFNEAVHWACAIQKIIDTKAPVETPTQLLIRDIEENKFNPEVVEHIYQHNPILKYTPGPLYAPLLPFPYGSPDGKGYGSVREEAVKLFNCLQQLESAREPVPIIQGVLQTCLDLRPLRDEVYCQLVKQTSHTPNPYTAAHLRYWQLLTCMSCTFVPGPTILKYLRFHLKRQSPESEMDNYASFISEALEKTKCRECVPSWEEIQMLMNRQEMLCTVHYPGPGSCQLYISSHTTANEVVRRMQEKLNLQDSKNTFALYEQNTVWEQPVSGGALIADILTSYSAKESESKSQLKLCFKLYCLLDMDSISVDSMEYFFLFEQCHEMVVRGQLPACEEDLQTLAALRLQCLMGDFSTHAPCPPLDELFPGPMLETRDCPETQRFPSGLLSGTLWSHTAACVHKQKVEQDLRLRSRLKEEATVVMASILERWKGLAGYSRLDSMASYLTIARQWSGFGCTLYESSTGNFSQKLWLGVAATSVSLYRQGEAEALESFPYGQICSYGTLRSVLGGFSFSHSWMTSPPPPSVPVPDTQPATHLTPAPTSLTLSLSLSVSVPAD</sequence>
<dbReference type="InterPro" id="IPR000299">
    <property type="entry name" value="FERM_domain"/>
</dbReference>
<dbReference type="InterPro" id="IPR011993">
    <property type="entry name" value="PH-like_dom_sf"/>
</dbReference>
<dbReference type="CDD" id="cd14473">
    <property type="entry name" value="FERM_B-lobe"/>
    <property type="match status" value="1"/>
</dbReference>
<dbReference type="Gene3D" id="1.20.80.10">
    <property type="match status" value="1"/>
</dbReference>
<dbReference type="Pfam" id="PF00784">
    <property type="entry name" value="MyTH4"/>
    <property type="match status" value="1"/>
</dbReference>
<dbReference type="InterPro" id="IPR035963">
    <property type="entry name" value="FERM_2"/>
</dbReference>
<dbReference type="InterPro" id="IPR014352">
    <property type="entry name" value="FERM/acyl-CoA-bd_prot_sf"/>
</dbReference>
<dbReference type="Pfam" id="PF00373">
    <property type="entry name" value="FERM_M"/>
    <property type="match status" value="1"/>
</dbReference>
<dbReference type="PANTHER" id="PTHR46049:SF5">
    <property type="entry name" value="PLECKSTRIN HOMOLOGY DOMAIN-CONTAINING FAMILY H MEMBER 3"/>
    <property type="match status" value="1"/>
</dbReference>
<dbReference type="SMART" id="SM00295">
    <property type="entry name" value="B41"/>
    <property type="match status" value="1"/>
</dbReference>
<dbReference type="AlphaFoldDB" id="A0A8C6TN34"/>
<evidence type="ECO:0000259" key="1">
    <source>
        <dbReference type="PROSITE" id="PS50057"/>
    </source>
</evidence>
<dbReference type="SUPFAM" id="SSF54236">
    <property type="entry name" value="Ubiquitin-like"/>
    <property type="match status" value="1"/>
</dbReference>
<evidence type="ECO:0000313" key="3">
    <source>
        <dbReference type="Ensembl" id="ENSNMLP00000023143.1"/>
    </source>
</evidence>
<dbReference type="InterPro" id="IPR029071">
    <property type="entry name" value="Ubiquitin-like_domsf"/>
</dbReference>
<dbReference type="SUPFAM" id="SSF50729">
    <property type="entry name" value="PH domain-like"/>
    <property type="match status" value="1"/>
</dbReference>
<reference evidence="3" key="2">
    <citation type="submission" date="2025-09" db="UniProtKB">
        <authorList>
            <consortium name="Ensembl"/>
        </authorList>
    </citation>
    <scope>IDENTIFICATION</scope>
</reference>
<dbReference type="PROSITE" id="PS50057">
    <property type="entry name" value="FERM_3"/>
    <property type="match status" value="1"/>
</dbReference>
<dbReference type="InterPro" id="IPR051724">
    <property type="entry name" value="Actin_motor_Myosin"/>
</dbReference>
<accession>A0A8C6TN34</accession>
<dbReference type="Pfam" id="PF21989">
    <property type="entry name" value="RA_2"/>
    <property type="match status" value="1"/>
</dbReference>
<dbReference type="PROSITE" id="PS51016">
    <property type="entry name" value="MYTH4"/>
    <property type="match status" value="1"/>
</dbReference>
<reference evidence="3" key="1">
    <citation type="submission" date="2025-08" db="UniProtKB">
        <authorList>
            <consortium name="Ensembl"/>
        </authorList>
    </citation>
    <scope>IDENTIFICATION</scope>
</reference>
<dbReference type="InterPro" id="IPR019749">
    <property type="entry name" value="Band_41_domain"/>
</dbReference>
<dbReference type="Gene3D" id="2.30.29.30">
    <property type="entry name" value="Pleckstrin-homology domain (PH domain)/Phosphotyrosine-binding domain (PTB)"/>
    <property type="match status" value="2"/>
</dbReference>
<protein>
    <submittedName>
        <fullName evidence="3">Pleckstrin homology, MyTH4 and FERM domain containing H3</fullName>
    </submittedName>
</protein>
<dbReference type="InterPro" id="IPR019748">
    <property type="entry name" value="FERM_central"/>
</dbReference>
<dbReference type="Ensembl" id="ENSNMLT00000025900.1">
    <property type="protein sequence ID" value="ENSNMLP00000023143.1"/>
    <property type="gene ID" value="ENSNMLG00000014911.1"/>
</dbReference>
<organism evidence="3 4">
    <name type="scientific">Neogobius melanostomus</name>
    <name type="common">round goby</name>
    <dbReference type="NCBI Taxonomy" id="47308"/>
    <lineage>
        <taxon>Eukaryota</taxon>
        <taxon>Metazoa</taxon>
        <taxon>Chordata</taxon>
        <taxon>Craniata</taxon>
        <taxon>Vertebrata</taxon>
        <taxon>Euteleostomi</taxon>
        <taxon>Actinopterygii</taxon>
        <taxon>Neopterygii</taxon>
        <taxon>Teleostei</taxon>
        <taxon>Neoteleostei</taxon>
        <taxon>Acanthomorphata</taxon>
        <taxon>Gobiaria</taxon>
        <taxon>Gobiiformes</taxon>
        <taxon>Gobioidei</taxon>
        <taxon>Gobiidae</taxon>
        <taxon>Benthophilinae</taxon>
        <taxon>Neogobiini</taxon>
        <taxon>Neogobius</taxon>
    </lineage>
</organism>
<dbReference type="Proteomes" id="UP000694523">
    <property type="component" value="Unplaced"/>
</dbReference>
<dbReference type="SUPFAM" id="SSF47031">
    <property type="entry name" value="Second domain of FERM"/>
    <property type="match status" value="1"/>
</dbReference>
<dbReference type="InterPro" id="IPR038185">
    <property type="entry name" value="MyTH4_dom_sf"/>
</dbReference>
<dbReference type="FunFam" id="1.25.40.530:FF:000001">
    <property type="entry name" value="Pleckstrin homology domain-containing family H member 2"/>
    <property type="match status" value="1"/>
</dbReference>
<keyword evidence="4" id="KW-1185">Reference proteome</keyword>
<dbReference type="Gene3D" id="3.10.20.90">
    <property type="entry name" value="Phosphatidylinositol 3-kinase Catalytic Subunit, Chain A, domain 1"/>
    <property type="match status" value="1"/>
</dbReference>
<dbReference type="SMART" id="SM00139">
    <property type="entry name" value="MyTH4"/>
    <property type="match status" value="1"/>
</dbReference>
<proteinExistence type="predicted"/>
<feature type="domain" description="FERM" evidence="1">
    <location>
        <begin position="307"/>
        <end position="650"/>
    </location>
</feature>
<dbReference type="Gene3D" id="1.25.40.530">
    <property type="entry name" value="MyTH4 domain"/>
    <property type="match status" value="1"/>
</dbReference>
<dbReference type="InterPro" id="IPR000857">
    <property type="entry name" value="MyTH4_dom"/>
</dbReference>
<name>A0A8C6TN34_9GOBI</name>
<dbReference type="GO" id="GO:0005856">
    <property type="term" value="C:cytoskeleton"/>
    <property type="evidence" value="ECO:0007669"/>
    <property type="project" value="InterPro"/>
</dbReference>
<feature type="domain" description="MyTH4" evidence="2">
    <location>
        <begin position="150"/>
        <end position="302"/>
    </location>
</feature>